<evidence type="ECO:0000256" key="3">
    <source>
        <dbReference type="ARBA" id="ARBA00022989"/>
    </source>
</evidence>
<feature type="transmembrane region" description="Helical" evidence="5">
    <location>
        <begin position="399"/>
        <end position="418"/>
    </location>
</feature>
<dbReference type="AlphaFoldDB" id="A0A382B3D2"/>
<reference evidence="7" key="1">
    <citation type="submission" date="2018-05" db="EMBL/GenBank/DDBJ databases">
        <authorList>
            <person name="Lanie J.A."/>
            <person name="Ng W.-L."/>
            <person name="Kazmierczak K.M."/>
            <person name="Andrzejewski T.M."/>
            <person name="Davidsen T.M."/>
            <person name="Wayne K.J."/>
            <person name="Tettelin H."/>
            <person name="Glass J.I."/>
            <person name="Rusch D."/>
            <person name="Podicherti R."/>
            <person name="Tsui H.-C.T."/>
            <person name="Winkler M.E."/>
        </authorList>
    </citation>
    <scope>NUCLEOTIDE SEQUENCE</scope>
</reference>
<sequence length="477" mass="52524">MNIELTQIIPELIIASAICLLILVNSLIPSKKRYSGLIIGSLTMLSCAFVSFLFLLDPTNSFIFNDHYRIDHLAMGLKFVTYLGSLMIFIGTTTNKDNAKSELILLELFAILGVSILASANNMLTLYLGLETLTLSMYGLVASKRSSEIATESAMKFFILGAIASAIFLYGVSYIYGLYGTLFFGEFNDVTINNSIEMQLALAFIICGIAFKFGAVPFHSWVPDSYQGASTSSALFISTIPKIGAFALIYRLLFEAFIANVEFWSLLLLLLGLLSLILGNLIAIAQDNLRRLLGYSAIGNIGFILIAFSIGTTEGVIASLVGLIIYFFNTAVAFMSLEVISSENRAVVSLSDIKDLNSSHPWISLIILFAMFSMVGIPPLIGFYAKWIVLSELINADMLIIALIGIIISVIAAFYYLRVVWYMYFEKNELPIMQGSSNILQKISLSIIGLMIVILGLYPSPIIDFCRFIISPFLLID</sequence>
<evidence type="ECO:0000256" key="4">
    <source>
        <dbReference type="ARBA" id="ARBA00023136"/>
    </source>
</evidence>
<feature type="transmembrane region" description="Helical" evidence="5">
    <location>
        <begin position="362"/>
        <end position="387"/>
    </location>
</feature>
<evidence type="ECO:0000256" key="5">
    <source>
        <dbReference type="SAM" id="Phobius"/>
    </source>
</evidence>
<dbReference type="PANTHER" id="PTHR22773">
    <property type="entry name" value="NADH DEHYDROGENASE"/>
    <property type="match status" value="1"/>
</dbReference>
<dbReference type="InterPro" id="IPR001750">
    <property type="entry name" value="ND/Mrp_TM"/>
</dbReference>
<keyword evidence="2 5" id="KW-0812">Transmembrane</keyword>
<accession>A0A382B3D2</accession>
<feature type="transmembrane region" description="Helical" evidence="5">
    <location>
        <begin position="234"/>
        <end position="254"/>
    </location>
</feature>
<gene>
    <name evidence="7" type="ORF">METZ01_LOCUS161112</name>
</gene>
<feature type="transmembrane region" description="Helical" evidence="5">
    <location>
        <begin position="155"/>
        <end position="179"/>
    </location>
</feature>
<name>A0A382B3D2_9ZZZZ</name>
<evidence type="ECO:0000256" key="1">
    <source>
        <dbReference type="ARBA" id="ARBA00004141"/>
    </source>
</evidence>
<keyword evidence="3 5" id="KW-1133">Transmembrane helix</keyword>
<dbReference type="HAMAP" id="MF_00445">
    <property type="entry name" value="NDH1_NuoN_1"/>
    <property type="match status" value="1"/>
</dbReference>
<evidence type="ECO:0000256" key="2">
    <source>
        <dbReference type="ARBA" id="ARBA00022692"/>
    </source>
</evidence>
<protein>
    <recommendedName>
        <fullName evidence="6">NADH:quinone oxidoreductase/Mrp antiporter transmembrane domain-containing protein</fullName>
    </recommendedName>
</protein>
<feature type="transmembrane region" description="Helical" evidence="5">
    <location>
        <begin position="12"/>
        <end position="28"/>
    </location>
</feature>
<feature type="domain" description="NADH:quinone oxidoreductase/Mrp antiporter transmembrane" evidence="6">
    <location>
        <begin position="120"/>
        <end position="411"/>
    </location>
</feature>
<comment type="subcellular location">
    <subcellularLocation>
        <location evidence="1">Membrane</location>
        <topology evidence="1">Multi-pass membrane protein</topology>
    </subcellularLocation>
</comment>
<feature type="transmembrane region" description="Helical" evidence="5">
    <location>
        <begin position="316"/>
        <end position="341"/>
    </location>
</feature>
<organism evidence="7">
    <name type="scientific">marine metagenome</name>
    <dbReference type="NCBI Taxonomy" id="408172"/>
    <lineage>
        <taxon>unclassified sequences</taxon>
        <taxon>metagenomes</taxon>
        <taxon>ecological metagenomes</taxon>
    </lineage>
</organism>
<feature type="transmembrane region" description="Helical" evidence="5">
    <location>
        <begin position="103"/>
        <end position="120"/>
    </location>
</feature>
<dbReference type="GO" id="GO:0016020">
    <property type="term" value="C:membrane"/>
    <property type="evidence" value="ECO:0007669"/>
    <property type="project" value="UniProtKB-SubCell"/>
</dbReference>
<dbReference type="GO" id="GO:0008137">
    <property type="term" value="F:NADH dehydrogenase (ubiquinone) activity"/>
    <property type="evidence" value="ECO:0007669"/>
    <property type="project" value="InterPro"/>
</dbReference>
<proteinExistence type="inferred from homology"/>
<feature type="transmembrane region" description="Helical" evidence="5">
    <location>
        <begin position="439"/>
        <end position="458"/>
    </location>
</feature>
<feature type="transmembrane region" description="Helical" evidence="5">
    <location>
        <begin position="199"/>
        <end position="222"/>
    </location>
</feature>
<evidence type="ECO:0000259" key="6">
    <source>
        <dbReference type="Pfam" id="PF00361"/>
    </source>
</evidence>
<keyword evidence="4 5" id="KW-0472">Membrane</keyword>
<dbReference type="EMBL" id="UINC01028014">
    <property type="protein sequence ID" value="SVB08258.1"/>
    <property type="molecule type" value="Genomic_DNA"/>
</dbReference>
<dbReference type="Pfam" id="PF00361">
    <property type="entry name" value="Proton_antipo_M"/>
    <property type="match status" value="1"/>
</dbReference>
<feature type="transmembrane region" description="Helical" evidence="5">
    <location>
        <begin position="126"/>
        <end position="143"/>
    </location>
</feature>
<dbReference type="InterPro" id="IPR010096">
    <property type="entry name" value="NADH-Q_OxRdtase_suN/2"/>
</dbReference>
<feature type="transmembrane region" description="Helical" evidence="5">
    <location>
        <begin position="292"/>
        <end position="310"/>
    </location>
</feature>
<feature type="transmembrane region" description="Helical" evidence="5">
    <location>
        <begin position="72"/>
        <end position="91"/>
    </location>
</feature>
<dbReference type="NCBIfam" id="TIGR01770">
    <property type="entry name" value="NDH_I_N"/>
    <property type="match status" value="1"/>
</dbReference>
<dbReference type="GO" id="GO:0042773">
    <property type="term" value="P:ATP synthesis coupled electron transport"/>
    <property type="evidence" value="ECO:0007669"/>
    <property type="project" value="InterPro"/>
</dbReference>
<feature type="transmembrane region" description="Helical" evidence="5">
    <location>
        <begin position="266"/>
        <end position="285"/>
    </location>
</feature>
<feature type="transmembrane region" description="Helical" evidence="5">
    <location>
        <begin position="35"/>
        <end position="56"/>
    </location>
</feature>
<evidence type="ECO:0000313" key="7">
    <source>
        <dbReference type="EMBL" id="SVB08258.1"/>
    </source>
</evidence>